<evidence type="ECO:0000256" key="10">
    <source>
        <dbReference type="ARBA" id="ARBA00022898"/>
    </source>
</evidence>
<evidence type="ECO:0000256" key="5">
    <source>
        <dbReference type="ARBA" id="ARBA00005072"/>
    </source>
</evidence>
<evidence type="ECO:0000256" key="3">
    <source>
        <dbReference type="ARBA" id="ARBA00004824"/>
    </source>
</evidence>
<dbReference type="GO" id="GO:0009097">
    <property type="term" value="P:isoleucine biosynthetic process"/>
    <property type="evidence" value="ECO:0007669"/>
    <property type="project" value="UniProtKB-UniPathway"/>
</dbReference>
<comment type="function">
    <text evidence="2 17">Acts on leucine, isoleucine and valine.</text>
</comment>
<evidence type="ECO:0000256" key="2">
    <source>
        <dbReference type="ARBA" id="ARBA00003109"/>
    </source>
</evidence>
<dbReference type="PROSITE" id="PS00770">
    <property type="entry name" value="AA_TRANSFER_CLASS_4"/>
    <property type="match status" value="1"/>
</dbReference>
<dbReference type="EMBL" id="JSVA01000003">
    <property type="protein sequence ID" value="KOF04298.1"/>
    <property type="molecule type" value="Genomic_DNA"/>
</dbReference>
<dbReference type="AlphaFoldDB" id="A0A0L8AP92"/>
<evidence type="ECO:0000256" key="7">
    <source>
        <dbReference type="ARBA" id="ARBA00022576"/>
    </source>
</evidence>
<keyword evidence="19" id="KW-1185">Reference proteome</keyword>
<dbReference type="InterPro" id="IPR043131">
    <property type="entry name" value="BCAT-like_N"/>
</dbReference>
<dbReference type="OrthoDB" id="9804984at2"/>
<dbReference type="PANTHER" id="PTHR42743:SF11">
    <property type="entry name" value="AMINODEOXYCHORISMATE LYASE"/>
    <property type="match status" value="1"/>
</dbReference>
<evidence type="ECO:0000256" key="9">
    <source>
        <dbReference type="ARBA" id="ARBA00022679"/>
    </source>
</evidence>
<dbReference type="GO" id="GO:0009098">
    <property type="term" value="P:L-leucine biosynthetic process"/>
    <property type="evidence" value="ECO:0007669"/>
    <property type="project" value="UniProtKB-UniPathway"/>
</dbReference>
<evidence type="ECO:0000256" key="15">
    <source>
        <dbReference type="RuleBase" id="RU004106"/>
    </source>
</evidence>
<evidence type="ECO:0000256" key="8">
    <source>
        <dbReference type="ARBA" id="ARBA00022605"/>
    </source>
</evidence>
<evidence type="ECO:0000256" key="16">
    <source>
        <dbReference type="RuleBase" id="RU004516"/>
    </source>
</evidence>
<dbReference type="InterPro" id="IPR050571">
    <property type="entry name" value="Class-IV_PLP-Dep_Aminotrnsfr"/>
</dbReference>
<keyword evidence="8 17" id="KW-0028">Amino-acid biosynthesis</keyword>
<keyword evidence="7 17" id="KW-0032">Aminotransferase</keyword>
<evidence type="ECO:0000256" key="13">
    <source>
        <dbReference type="ARBA" id="ARBA00048798"/>
    </source>
</evidence>
<comment type="pathway">
    <text evidence="5 17">Amino-acid biosynthesis; L-leucine biosynthesis; L-leucine from 3-methyl-2-oxobutanoate: step 4/4.</text>
</comment>
<sequence length="296" mass="32848">MYYGSNTTVFLDGQWLKASEASASLYSQSMHYGSGVFEGVRAYDVHGSPAVFKAEAHYERLLTSAASMHIPCNYSVEELTELTYELLERNHLTDAYIRPLIYLDENMTLGTVEESHLFLCAWEWGKYLGDKSLNVMVSSYERPNPRSVPVAAKVTGHYTNSILATTEAKRKGFDEALLLDENGSVAEGSGANFFFEQDKVLYTPPLGNILPGITRETAMDIARDLGYEVVEAYFPPEKVKGTDGAFFTGTAVEVAGIGLLDGNPFRLPWEETIGYQVAKVYQNLVRQSSKTQLVNT</sequence>
<dbReference type="InterPro" id="IPR001544">
    <property type="entry name" value="Aminotrans_IV"/>
</dbReference>
<dbReference type="GO" id="GO:0052656">
    <property type="term" value="F:L-isoleucine-2-oxoglutarate transaminase activity"/>
    <property type="evidence" value="ECO:0007669"/>
    <property type="project" value="RHEA"/>
</dbReference>
<dbReference type="NCBIfam" id="NF005146">
    <property type="entry name" value="PRK06606.1"/>
    <property type="match status" value="1"/>
</dbReference>
<dbReference type="GO" id="GO:0052655">
    <property type="term" value="F:L-valine-2-oxoglutarate transaminase activity"/>
    <property type="evidence" value="ECO:0007669"/>
    <property type="project" value="RHEA"/>
</dbReference>
<comment type="pathway">
    <text evidence="3 17">Amino-acid biosynthesis; L-isoleucine biosynthesis; L-isoleucine from 2-oxobutanoate: step 4/4.</text>
</comment>
<dbReference type="InterPro" id="IPR018300">
    <property type="entry name" value="Aminotrans_IV_CS"/>
</dbReference>
<dbReference type="Pfam" id="PF01063">
    <property type="entry name" value="Aminotran_4"/>
    <property type="match status" value="1"/>
</dbReference>
<comment type="pathway">
    <text evidence="4 17">Amino-acid biosynthesis; L-valine biosynthesis; L-valine from pyruvate: step 4/4.</text>
</comment>
<evidence type="ECO:0000256" key="11">
    <source>
        <dbReference type="ARBA" id="ARBA00023304"/>
    </source>
</evidence>
<dbReference type="InterPro" id="IPR043132">
    <property type="entry name" value="BCAT-like_C"/>
</dbReference>
<comment type="caution">
    <text evidence="18">The sequence shown here is derived from an EMBL/GenBank/DDBJ whole genome shotgun (WGS) entry which is preliminary data.</text>
</comment>
<keyword evidence="10 16" id="KW-0663">Pyridoxal phosphate</keyword>
<dbReference type="InterPro" id="IPR005785">
    <property type="entry name" value="B_amino_transI"/>
</dbReference>
<dbReference type="FunFam" id="3.20.10.10:FF:000002">
    <property type="entry name" value="D-alanine aminotransferase"/>
    <property type="match status" value="1"/>
</dbReference>
<reference evidence="19" key="1">
    <citation type="submission" date="2014-11" db="EMBL/GenBank/DDBJ databases">
        <title>Genome sequencing of Roseivirga sp. D-25.</title>
        <authorList>
            <person name="Selvaratnam C."/>
            <person name="Thevarajoo S."/>
            <person name="Goh K.M."/>
            <person name="Eee R."/>
            <person name="Chan K.-G."/>
            <person name="Chong C.S."/>
        </authorList>
    </citation>
    <scope>NUCLEOTIDE SEQUENCE [LARGE SCALE GENOMIC DNA]</scope>
    <source>
        <strain evidence="19">D-25</strain>
    </source>
</reference>
<dbReference type="EC" id="2.6.1.42" evidence="17"/>
<dbReference type="GO" id="GO:0009099">
    <property type="term" value="P:L-valine biosynthetic process"/>
    <property type="evidence" value="ECO:0007669"/>
    <property type="project" value="UniProtKB-UniPathway"/>
</dbReference>
<protein>
    <recommendedName>
        <fullName evidence="17">Branched-chain-amino-acid aminotransferase</fullName>
        <shortName evidence="17">BCAT</shortName>
        <ecNumber evidence="17">2.6.1.42</ecNumber>
    </recommendedName>
</protein>
<comment type="catalytic activity">
    <reaction evidence="13 17">
        <text>L-isoleucine + 2-oxoglutarate = (S)-3-methyl-2-oxopentanoate + L-glutamate</text>
        <dbReference type="Rhea" id="RHEA:24801"/>
        <dbReference type="ChEBI" id="CHEBI:16810"/>
        <dbReference type="ChEBI" id="CHEBI:29985"/>
        <dbReference type="ChEBI" id="CHEBI:35146"/>
        <dbReference type="ChEBI" id="CHEBI:58045"/>
        <dbReference type="EC" id="2.6.1.42"/>
    </reaction>
</comment>
<comment type="catalytic activity">
    <reaction evidence="12 17">
        <text>L-valine + 2-oxoglutarate = 3-methyl-2-oxobutanoate + L-glutamate</text>
        <dbReference type="Rhea" id="RHEA:24813"/>
        <dbReference type="ChEBI" id="CHEBI:11851"/>
        <dbReference type="ChEBI" id="CHEBI:16810"/>
        <dbReference type="ChEBI" id="CHEBI:29985"/>
        <dbReference type="ChEBI" id="CHEBI:57762"/>
        <dbReference type="EC" id="2.6.1.42"/>
    </reaction>
</comment>
<comment type="catalytic activity">
    <reaction evidence="14 17">
        <text>L-leucine + 2-oxoglutarate = 4-methyl-2-oxopentanoate + L-glutamate</text>
        <dbReference type="Rhea" id="RHEA:18321"/>
        <dbReference type="ChEBI" id="CHEBI:16810"/>
        <dbReference type="ChEBI" id="CHEBI:17865"/>
        <dbReference type="ChEBI" id="CHEBI:29985"/>
        <dbReference type="ChEBI" id="CHEBI:57427"/>
        <dbReference type="EC" id="2.6.1.42"/>
    </reaction>
</comment>
<dbReference type="NCBIfam" id="TIGR01122">
    <property type="entry name" value="ilvE_I"/>
    <property type="match status" value="1"/>
</dbReference>
<evidence type="ECO:0000256" key="17">
    <source>
        <dbReference type="RuleBase" id="RU364094"/>
    </source>
</evidence>
<evidence type="ECO:0000256" key="6">
    <source>
        <dbReference type="ARBA" id="ARBA00009320"/>
    </source>
</evidence>
<evidence type="ECO:0000313" key="18">
    <source>
        <dbReference type="EMBL" id="KOF04298.1"/>
    </source>
</evidence>
<dbReference type="UniPathway" id="UPA00047">
    <property type="reaction ID" value="UER00058"/>
</dbReference>
<dbReference type="UniPathway" id="UPA00048">
    <property type="reaction ID" value="UER00073"/>
</dbReference>
<comment type="similarity">
    <text evidence="6 15">Belongs to the class-IV pyridoxal-phosphate-dependent aminotransferase family.</text>
</comment>
<evidence type="ECO:0000313" key="19">
    <source>
        <dbReference type="Proteomes" id="UP000036908"/>
    </source>
</evidence>
<accession>A0A0L8AP92</accession>
<organism evidence="18 19">
    <name type="scientific">Roseivirga seohaensis subsp. aquiponti</name>
    <dbReference type="NCBI Taxonomy" id="1566026"/>
    <lineage>
        <taxon>Bacteria</taxon>
        <taxon>Pseudomonadati</taxon>
        <taxon>Bacteroidota</taxon>
        <taxon>Cytophagia</taxon>
        <taxon>Cytophagales</taxon>
        <taxon>Roseivirgaceae</taxon>
        <taxon>Roseivirga</taxon>
    </lineage>
</organism>
<name>A0A0L8AP92_9BACT</name>
<dbReference type="SUPFAM" id="SSF56752">
    <property type="entry name" value="D-aminoacid aminotransferase-like PLP-dependent enzymes"/>
    <property type="match status" value="1"/>
</dbReference>
<dbReference type="Gene3D" id="3.20.10.10">
    <property type="entry name" value="D-amino Acid Aminotransferase, subunit A, domain 2"/>
    <property type="match status" value="1"/>
</dbReference>
<dbReference type="PANTHER" id="PTHR42743">
    <property type="entry name" value="AMINO-ACID AMINOTRANSFERASE"/>
    <property type="match status" value="1"/>
</dbReference>
<gene>
    <name evidence="17" type="primary">ilvE</name>
    <name evidence="18" type="ORF">OB69_01900</name>
</gene>
<keyword evidence="11 17" id="KW-0100">Branched-chain amino acid biosynthesis</keyword>
<keyword evidence="9 17" id="KW-0808">Transferase</keyword>
<evidence type="ECO:0000256" key="1">
    <source>
        <dbReference type="ARBA" id="ARBA00001933"/>
    </source>
</evidence>
<proteinExistence type="inferred from homology"/>
<dbReference type="Gene3D" id="3.30.470.10">
    <property type="match status" value="1"/>
</dbReference>
<evidence type="ECO:0000256" key="4">
    <source>
        <dbReference type="ARBA" id="ARBA00004931"/>
    </source>
</evidence>
<evidence type="ECO:0000256" key="14">
    <source>
        <dbReference type="ARBA" id="ARBA00049229"/>
    </source>
</evidence>
<comment type="cofactor">
    <cofactor evidence="1 16">
        <name>pyridoxal 5'-phosphate</name>
        <dbReference type="ChEBI" id="CHEBI:597326"/>
    </cofactor>
</comment>
<dbReference type="UniPathway" id="UPA00049">
    <property type="reaction ID" value="UER00062"/>
</dbReference>
<dbReference type="GO" id="GO:0052654">
    <property type="term" value="F:L-leucine-2-oxoglutarate transaminase activity"/>
    <property type="evidence" value="ECO:0007669"/>
    <property type="project" value="RHEA"/>
</dbReference>
<evidence type="ECO:0000256" key="12">
    <source>
        <dbReference type="ARBA" id="ARBA00048212"/>
    </source>
</evidence>
<dbReference type="Proteomes" id="UP000036908">
    <property type="component" value="Unassembled WGS sequence"/>
</dbReference>
<dbReference type="InterPro" id="IPR036038">
    <property type="entry name" value="Aminotransferase-like"/>
</dbReference>
<dbReference type="PATRIC" id="fig|1566026.4.peg.2080"/>